<protein>
    <recommendedName>
        <fullName evidence="1">PPM-type phosphatase domain-containing protein</fullName>
    </recommendedName>
</protein>
<dbReference type="InterPro" id="IPR001932">
    <property type="entry name" value="PPM-type_phosphatase-like_dom"/>
</dbReference>
<sequence>MADPRAPEAPVLLAILADGMGGHQAGEVAAELAVTMVEAFVLEHGDSLSPPSLLFEALRHASQVIYEQAQRNPDQTGMGATCACAWIQKGRLYIANVGDSRVYLIRRGQPQRLSVDHTWVQEALDNGWITREEALHHPQAHMIRQFLGSATPPEVDLRLRLSAQESDLQARANQGLHLNPGDFVLLCSDGLSDLVNDEEMAHLLNLHPMEQAAKILVDLANQRGGHDNITLILIGIP</sequence>
<dbReference type="GO" id="GO:0004722">
    <property type="term" value="F:protein serine/threonine phosphatase activity"/>
    <property type="evidence" value="ECO:0007669"/>
    <property type="project" value="InterPro"/>
</dbReference>
<dbReference type="SUPFAM" id="SSF81606">
    <property type="entry name" value="PP2C-like"/>
    <property type="match status" value="1"/>
</dbReference>
<dbReference type="SMART" id="SM00331">
    <property type="entry name" value="PP2C_SIG"/>
    <property type="match status" value="1"/>
</dbReference>
<dbReference type="AlphaFoldDB" id="A0A0P6XR16"/>
<proteinExistence type="predicted"/>
<dbReference type="Gene3D" id="3.60.40.10">
    <property type="entry name" value="PPM-type phosphatase domain"/>
    <property type="match status" value="1"/>
</dbReference>
<dbReference type="EMBL" id="LGKO01000005">
    <property type="protein sequence ID" value="KPL82915.1"/>
    <property type="molecule type" value="Genomic_DNA"/>
</dbReference>
<gene>
    <name evidence="2" type="ORF">SE15_09930</name>
</gene>
<dbReference type="PANTHER" id="PTHR47992">
    <property type="entry name" value="PROTEIN PHOSPHATASE"/>
    <property type="match status" value="1"/>
</dbReference>
<dbReference type="PROSITE" id="PS51746">
    <property type="entry name" value="PPM_2"/>
    <property type="match status" value="1"/>
</dbReference>
<evidence type="ECO:0000313" key="2">
    <source>
        <dbReference type="EMBL" id="KPL82915.1"/>
    </source>
</evidence>
<dbReference type="CDD" id="cd00143">
    <property type="entry name" value="PP2Cc"/>
    <property type="match status" value="1"/>
</dbReference>
<evidence type="ECO:0000313" key="3">
    <source>
        <dbReference type="Proteomes" id="UP000050544"/>
    </source>
</evidence>
<dbReference type="Pfam" id="PF13672">
    <property type="entry name" value="PP2C_2"/>
    <property type="match status" value="1"/>
</dbReference>
<feature type="domain" description="PPM-type phosphatase" evidence="1">
    <location>
        <begin position="1"/>
        <end position="236"/>
    </location>
</feature>
<organism evidence="2 3">
    <name type="scientific">Thermanaerothrix daxensis</name>
    <dbReference type="NCBI Taxonomy" id="869279"/>
    <lineage>
        <taxon>Bacteria</taxon>
        <taxon>Bacillati</taxon>
        <taxon>Chloroflexota</taxon>
        <taxon>Anaerolineae</taxon>
        <taxon>Anaerolineales</taxon>
        <taxon>Anaerolineaceae</taxon>
        <taxon>Thermanaerothrix</taxon>
    </lineage>
</organism>
<dbReference type="InterPro" id="IPR036457">
    <property type="entry name" value="PPM-type-like_dom_sf"/>
</dbReference>
<evidence type="ECO:0000259" key="1">
    <source>
        <dbReference type="PROSITE" id="PS51746"/>
    </source>
</evidence>
<name>A0A0P6XR16_9CHLR</name>
<reference evidence="2 3" key="1">
    <citation type="submission" date="2015-07" db="EMBL/GenBank/DDBJ databases">
        <title>Whole genome sequence of Thermanaerothrix daxensis DSM 23592.</title>
        <authorList>
            <person name="Hemp J."/>
            <person name="Ward L.M."/>
            <person name="Pace L.A."/>
            <person name="Fischer W.W."/>
        </authorList>
    </citation>
    <scope>NUCLEOTIDE SEQUENCE [LARGE SCALE GENOMIC DNA]</scope>
    <source>
        <strain evidence="2 3">GNS-1</strain>
    </source>
</reference>
<dbReference type="Proteomes" id="UP000050544">
    <property type="component" value="Unassembled WGS sequence"/>
</dbReference>
<dbReference type="InterPro" id="IPR015655">
    <property type="entry name" value="PP2C"/>
</dbReference>
<dbReference type="PATRIC" id="fig|869279.4.peg.1597"/>
<dbReference type="SMART" id="SM00332">
    <property type="entry name" value="PP2Cc"/>
    <property type="match status" value="1"/>
</dbReference>
<dbReference type="STRING" id="869279.SE15_09930"/>
<keyword evidence="3" id="KW-1185">Reference proteome</keyword>
<accession>A0A0P6XR16</accession>
<comment type="caution">
    <text evidence="2">The sequence shown here is derived from an EMBL/GenBank/DDBJ whole genome shotgun (WGS) entry which is preliminary data.</text>
</comment>